<dbReference type="Gene3D" id="3.60.21.10">
    <property type="match status" value="1"/>
</dbReference>
<feature type="domain" description="Calcineurin-like phosphoesterase" evidence="2">
    <location>
        <begin position="39"/>
        <end position="271"/>
    </location>
</feature>
<dbReference type="GO" id="GO:0016788">
    <property type="term" value="F:hydrolase activity, acting on ester bonds"/>
    <property type="evidence" value="ECO:0007669"/>
    <property type="project" value="InterPro"/>
</dbReference>
<dbReference type="EMBL" id="JACYCD010000049">
    <property type="protein sequence ID" value="KAF8708360.1"/>
    <property type="molecule type" value="Genomic_DNA"/>
</dbReference>
<feature type="chain" id="PRO_5034002508" evidence="1">
    <location>
        <begin position="23"/>
        <end position="813"/>
    </location>
</feature>
<dbReference type="GO" id="GO:0000166">
    <property type="term" value="F:nucleotide binding"/>
    <property type="evidence" value="ECO:0007669"/>
    <property type="project" value="InterPro"/>
</dbReference>
<dbReference type="PANTHER" id="PTHR11575:SF22">
    <property type="entry name" value="ADL392WP"/>
    <property type="match status" value="1"/>
</dbReference>
<dbReference type="PANTHER" id="PTHR11575">
    <property type="entry name" value="5'-NUCLEOTIDASE-RELATED"/>
    <property type="match status" value="1"/>
</dbReference>
<dbReference type="AlphaFoldDB" id="A0A8H7HWE5"/>
<proteinExistence type="predicted"/>
<dbReference type="SUPFAM" id="SSF56300">
    <property type="entry name" value="Metallo-dependent phosphatases"/>
    <property type="match status" value="1"/>
</dbReference>
<evidence type="ECO:0000259" key="3">
    <source>
        <dbReference type="Pfam" id="PF21953"/>
    </source>
</evidence>
<protein>
    <submittedName>
        <fullName evidence="4">Ser thr protein phosphatase</fullName>
    </submittedName>
</protein>
<comment type="caution">
    <text evidence="4">The sequence shown here is derived from an EMBL/GenBank/DDBJ whole genome shotgun (WGS) entry which is preliminary data.</text>
</comment>
<dbReference type="Gene3D" id="3.40.50.10420">
    <property type="entry name" value="NagB/RpiA/CoA transferase-like"/>
    <property type="match status" value="1"/>
</dbReference>
<dbReference type="InterPro" id="IPR006146">
    <property type="entry name" value="5'-Nucleotdase_CS"/>
</dbReference>
<dbReference type="Pfam" id="PF00149">
    <property type="entry name" value="Metallophos"/>
    <property type="match status" value="1"/>
</dbReference>
<keyword evidence="1" id="KW-0732">Signal</keyword>
<name>A0A8H7HWE5_9AGAM</name>
<accession>A0A8H7HWE5</accession>
<dbReference type="GO" id="GO:0009166">
    <property type="term" value="P:nucleotide catabolic process"/>
    <property type="evidence" value="ECO:0007669"/>
    <property type="project" value="InterPro"/>
</dbReference>
<evidence type="ECO:0000259" key="2">
    <source>
        <dbReference type="Pfam" id="PF00149"/>
    </source>
</evidence>
<dbReference type="Pfam" id="PF01812">
    <property type="entry name" value="5-FTHF_cyc-lig"/>
    <property type="match status" value="1"/>
</dbReference>
<dbReference type="InterPro" id="IPR006179">
    <property type="entry name" value="5_nucleotidase/apyrase"/>
</dbReference>
<dbReference type="PROSITE" id="PS00785">
    <property type="entry name" value="5_NUCLEOTIDASE_1"/>
    <property type="match status" value="1"/>
</dbReference>
<dbReference type="InterPro" id="IPR036907">
    <property type="entry name" value="5'-Nucleotdase_C_sf"/>
</dbReference>
<dbReference type="InterPro" id="IPR004843">
    <property type="entry name" value="Calcineurin-like_PHP"/>
</dbReference>
<dbReference type="InterPro" id="IPR053828">
    <property type="entry name" value="Nucleosidase_C"/>
</dbReference>
<sequence>MGITRQLLYFGCFQVALLICEAKLTPGQPKGPLPWGDINILHTSDTHGWLLGHTKNQWPEPNYSATLGDFISFVGHMKKLAEERSVDLLLVDSGDLHDGSGLTDGYPSGGINGEEAIKSFLKVPYDVMAIGNHELYVGDVTRDIYNNFAPKLDGRYLSSNSYLLAKHENGTDFEDVIGSRYRRFKTLRGRQVTSLGVIFDFKEHDKSTTIHGPTQMIEETWFKELLLQPTDIFVLAGHMSVAHGEWDVVSKKIREQHPNTPIAILGGHTHSRDCRQFDSNTMALESGRFMETVGWMSISLNKSSPTPSASFERRYLDTNNVTYMVGRDGTTEQNFKSVIGKEVDGFNHELTTRWNLSQIHGCSSQNYFLERLEWPHAQNLYAFYIFQVVPEVLIKTSGREDKPHVIIINNGMLRFDIYRGTFTWNDQLTALPFKDPYMYIEVPWSIALKVKEKLNEYPKDHINTARFLKEKFGSSAYANVPDYSSQTPLSMSPGPSPGYVTKDECGGNGDDTEHAPIPVIPNPDYMSNDPVYPIPPEVVVDLIIPKFLKPRLLKAINELGFNATEDKMHQYGNVTSKEMFARYFEHFPSTNGRDRKLQNTTMSIPSTVKAQKAALRQTVLHARSLLSPLEVKSGSESITKRFVETQNFRESKAVSCFLSMSGEVDTDGIVREVLRTGKTLYVPRMNGRVIDMLRVYDLRDLDALPSGKWGIREPEPVKDGEPRQDAMQAGDLDLIVMPGVAFDDKLARLGYGRGYYDRFVNTYAEKFGAARTPKLVGVALDAQIVGTGEIPLESHDRILDAVITPTDDYGRIQ</sequence>
<reference evidence="4" key="1">
    <citation type="submission" date="2020-09" db="EMBL/GenBank/DDBJ databases">
        <title>Comparative genome analyses of four rice-infecting Rhizoctonia solani isolates reveal extensive enrichment of homogalacturonan modification genes.</title>
        <authorList>
            <person name="Lee D.-Y."/>
            <person name="Jeon J."/>
            <person name="Kim K.-T."/>
            <person name="Cheong K."/>
            <person name="Song H."/>
            <person name="Choi G."/>
            <person name="Ko J."/>
            <person name="Opiyo S.O."/>
            <person name="Zuo S."/>
            <person name="Madhav S."/>
            <person name="Lee Y.-H."/>
            <person name="Wang G.-L."/>
        </authorList>
    </citation>
    <scope>NUCLEOTIDE SEQUENCE</scope>
    <source>
        <strain evidence="4">AG1-IA WGL</strain>
    </source>
</reference>
<gene>
    <name evidence="4" type="ORF">RHS03_04111</name>
</gene>
<dbReference type="Gene3D" id="3.90.780.10">
    <property type="entry name" value="5'-Nucleotidase, C-terminal domain"/>
    <property type="match status" value="1"/>
</dbReference>
<dbReference type="GO" id="GO:0046872">
    <property type="term" value="F:metal ion binding"/>
    <property type="evidence" value="ECO:0007669"/>
    <property type="project" value="InterPro"/>
</dbReference>
<dbReference type="InterPro" id="IPR029052">
    <property type="entry name" value="Metallo-depent_PP-like"/>
</dbReference>
<feature type="non-terminal residue" evidence="4">
    <location>
        <position position="1"/>
    </location>
</feature>
<dbReference type="Proteomes" id="UP000602905">
    <property type="component" value="Unassembled WGS sequence"/>
</dbReference>
<dbReference type="InterPro" id="IPR024185">
    <property type="entry name" value="FTHF_cligase-like_sf"/>
</dbReference>
<feature type="domain" description="Putative 5'-nucleotidase C-terminal" evidence="3">
    <location>
        <begin position="366"/>
        <end position="553"/>
    </location>
</feature>
<feature type="signal peptide" evidence="1">
    <location>
        <begin position="1"/>
        <end position="22"/>
    </location>
</feature>
<dbReference type="Pfam" id="PF21953">
    <property type="entry name" value="NadN_nucleosid_C"/>
    <property type="match status" value="1"/>
</dbReference>
<evidence type="ECO:0000313" key="4">
    <source>
        <dbReference type="EMBL" id="KAF8708360.1"/>
    </source>
</evidence>
<organism evidence="4 5">
    <name type="scientific">Rhizoctonia solani</name>
    <dbReference type="NCBI Taxonomy" id="456999"/>
    <lineage>
        <taxon>Eukaryota</taxon>
        <taxon>Fungi</taxon>
        <taxon>Dikarya</taxon>
        <taxon>Basidiomycota</taxon>
        <taxon>Agaricomycotina</taxon>
        <taxon>Agaricomycetes</taxon>
        <taxon>Cantharellales</taxon>
        <taxon>Ceratobasidiaceae</taxon>
        <taxon>Rhizoctonia</taxon>
    </lineage>
</organism>
<dbReference type="InterPro" id="IPR002698">
    <property type="entry name" value="FTHF_cligase"/>
</dbReference>
<dbReference type="SUPFAM" id="SSF100950">
    <property type="entry name" value="NagB/RpiA/CoA transferase-like"/>
    <property type="match status" value="1"/>
</dbReference>
<evidence type="ECO:0000256" key="1">
    <source>
        <dbReference type="SAM" id="SignalP"/>
    </source>
</evidence>
<dbReference type="GO" id="GO:0005829">
    <property type="term" value="C:cytosol"/>
    <property type="evidence" value="ECO:0007669"/>
    <property type="project" value="TreeGrafter"/>
</dbReference>
<dbReference type="OrthoDB" id="7722975at2759"/>
<dbReference type="InterPro" id="IPR037171">
    <property type="entry name" value="NagB/RpiA_transferase-like"/>
</dbReference>
<evidence type="ECO:0000313" key="5">
    <source>
        <dbReference type="Proteomes" id="UP000602905"/>
    </source>
</evidence>
<dbReference type="SUPFAM" id="SSF55816">
    <property type="entry name" value="5'-nucleotidase (syn. UDP-sugar hydrolase), C-terminal domain"/>
    <property type="match status" value="1"/>
</dbReference>
<dbReference type="NCBIfam" id="TIGR02727">
    <property type="entry name" value="MTHFS_bact"/>
    <property type="match status" value="1"/>
</dbReference>